<dbReference type="Proteomes" id="UP000826300">
    <property type="component" value="Chromosome"/>
</dbReference>
<dbReference type="PANTHER" id="PTHR22604:SF105">
    <property type="entry name" value="TRANS-1,2-DIHYDROBENZENE-1,2-DIOL DEHYDROGENASE"/>
    <property type="match status" value="1"/>
</dbReference>
<dbReference type="SUPFAM" id="SSF55347">
    <property type="entry name" value="Glyceraldehyde-3-phosphate dehydrogenase-like, C-terminal domain"/>
    <property type="match status" value="1"/>
</dbReference>
<name>A0A8G0ZSU4_9RHOB</name>
<keyword evidence="7" id="KW-1185">Reference proteome</keyword>
<dbReference type="GO" id="GO:0000166">
    <property type="term" value="F:nucleotide binding"/>
    <property type="evidence" value="ECO:0007669"/>
    <property type="project" value="InterPro"/>
</dbReference>
<evidence type="ECO:0000256" key="1">
    <source>
        <dbReference type="ARBA" id="ARBA00010928"/>
    </source>
</evidence>
<dbReference type="InterPro" id="IPR055170">
    <property type="entry name" value="GFO_IDH_MocA-like_dom"/>
</dbReference>
<dbReference type="InterPro" id="IPR036812">
    <property type="entry name" value="NAD(P)_OxRdtase_dom_sf"/>
</dbReference>
<feature type="domain" description="NADP-dependent oxidoreductase" evidence="3">
    <location>
        <begin position="396"/>
        <end position="647"/>
    </location>
</feature>
<evidence type="ECO:0000313" key="6">
    <source>
        <dbReference type="EMBL" id="QYZ69468.1"/>
    </source>
</evidence>
<dbReference type="KEGG" id="nsm:JO391_17315"/>
<feature type="domain" description="GFO/IDH/MocA-like oxidoreductase" evidence="5">
    <location>
        <begin position="133"/>
        <end position="255"/>
    </location>
</feature>
<dbReference type="PANTHER" id="PTHR22604">
    <property type="entry name" value="OXIDOREDUCTASES"/>
    <property type="match status" value="1"/>
</dbReference>
<protein>
    <submittedName>
        <fullName evidence="6">Aldo/keto reductase</fullName>
    </submittedName>
</protein>
<dbReference type="SUPFAM" id="SSF51430">
    <property type="entry name" value="NAD(P)-linked oxidoreductase"/>
    <property type="match status" value="1"/>
</dbReference>
<dbReference type="EMBL" id="CP069370">
    <property type="protein sequence ID" value="QYZ69468.1"/>
    <property type="molecule type" value="Genomic_DNA"/>
</dbReference>
<dbReference type="Gene3D" id="3.40.50.720">
    <property type="entry name" value="NAD(P)-binding Rossmann-like Domain"/>
    <property type="match status" value="1"/>
</dbReference>
<dbReference type="InterPro" id="IPR036291">
    <property type="entry name" value="NAD(P)-bd_dom_sf"/>
</dbReference>
<evidence type="ECO:0000259" key="4">
    <source>
        <dbReference type="Pfam" id="PF01408"/>
    </source>
</evidence>
<evidence type="ECO:0000259" key="5">
    <source>
        <dbReference type="Pfam" id="PF22725"/>
    </source>
</evidence>
<dbReference type="RefSeq" id="WP_220661686.1">
    <property type="nucleotide sequence ID" value="NZ_CP069370.1"/>
</dbReference>
<dbReference type="InterPro" id="IPR023210">
    <property type="entry name" value="NADP_OxRdtase_dom"/>
</dbReference>
<sequence>MTIRWGIIGPGAIAHNYADGLAQSTAGKLVALAGRDAARRTAFAERYAIAEGKRYADHKALLADPDVDAVYISTPHPWHAELSIAALRAGKHVLCEKPAGMNAAEVVAVTEVAAQEGRFFMEAYMYRCHPQIARVLEIIAAGEIGTPAHISTSFGFNAPYRDGSRLYDPALGGGGILDVGGYPVSLARLIAGAAEGKPFADPVAVKGIGTLAPTGVDAVAYGLMSFASGFTAEIAVAVARTMANNATITGTAGRIVIDDPWVPGRNAGPSDATIHITTGADTRTETLRDPRMLFAFEAELVSRAIAEGRLQAPHPAPSHADSIGNNTALDAWRAELGYRTVQELPATNRILPGVLPASAPRVPVTHIDGVANPVSRLIIGCDNRNTLAEGAIVWDAWWEAGGTTFDTGFVYGGGLHEKVLGDWLKTRGLQKDAVVIAKGAHSPYCLPGAIEAQLTISLDRLGLDHAPIYIMHRDNPAVPVGEFVDALNRLRAAGRIGIFGGSNWSPARIAEANAYAAAQGLQGFTLLNNNLSLAVMERPVWPGCISSNDPATLATLRQGGLVHLSWSSQARGYFLPEPLRNRLPADTAPETCFGSPANAERRRRAEQLAAEKGVSAHNIATAWVLSQPFPSLALIGPRSPGEILSTLPGATLALTGAEVLWLNLERDTPA</sequence>
<comment type="similarity">
    <text evidence="1">Belongs to the Gfo/Idh/MocA family.</text>
</comment>
<organism evidence="6 7">
    <name type="scientific">Neotabrizicola shimadae</name>
    <dbReference type="NCBI Taxonomy" id="2807096"/>
    <lineage>
        <taxon>Bacteria</taxon>
        <taxon>Pseudomonadati</taxon>
        <taxon>Pseudomonadota</taxon>
        <taxon>Alphaproteobacteria</taxon>
        <taxon>Rhodobacterales</taxon>
        <taxon>Paracoccaceae</taxon>
        <taxon>Neotabrizicola</taxon>
    </lineage>
</organism>
<accession>A0A8G0ZSU4</accession>
<dbReference type="SUPFAM" id="SSF51735">
    <property type="entry name" value="NAD(P)-binding Rossmann-fold domains"/>
    <property type="match status" value="1"/>
</dbReference>
<evidence type="ECO:0000256" key="2">
    <source>
        <dbReference type="ARBA" id="ARBA00023002"/>
    </source>
</evidence>
<reference evidence="6" key="1">
    <citation type="submission" date="2021-02" db="EMBL/GenBank/DDBJ databases">
        <title>Rhodobacter shimadae sp. nov., an aerobic anoxygenic phototrophic bacterium isolated from a hot spring.</title>
        <authorList>
            <person name="Muramatsu S."/>
            <person name="Haruta S."/>
            <person name="Hirose S."/>
            <person name="Hanada S."/>
        </authorList>
    </citation>
    <scope>NUCLEOTIDE SEQUENCE</scope>
    <source>
        <strain evidence="6">N10</strain>
    </source>
</reference>
<evidence type="ECO:0000313" key="7">
    <source>
        <dbReference type="Proteomes" id="UP000826300"/>
    </source>
</evidence>
<feature type="domain" description="Gfo/Idh/MocA-like oxidoreductase N-terminal" evidence="4">
    <location>
        <begin position="3"/>
        <end position="123"/>
    </location>
</feature>
<dbReference type="AlphaFoldDB" id="A0A8G0ZSU4"/>
<dbReference type="Pfam" id="PF01408">
    <property type="entry name" value="GFO_IDH_MocA"/>
    <property type="match status" value="1"/>
</dbReference>
<evidence type="ECO:0000259" key="3">
    <source>
        <dbReference type="Pfam" id="PF00248"/>
    </source>
</evidence>
<dbReference type="GO" id="GO:0016491">
    <property type="term" value="F:oxidoreductase activity"/>
    <property type="evidence" value="ECO:0007669"/>
    <property type="project" value="UniProtKB-KW"/>
</dbReference>
<dbReference type="Gene3D" id="3.30.360.10">
    <property type="entry name" value="Dihydrodipicolinate Reductase, domain 2"/>
    <property type="match status" value="1"/>
</dbReference>
<dbReference type="Pfam" id="PF00248">
    <property type="entry name" value="Aldo_ket_red"/>
    <property type="match status" value="1"/>
</dbReference>
<dbReference type="InterPro" id="IPR000683">
    <property type="entry name" value="Gfo/Idh/MocA-like_OxRdtase_N"/>
</dbReference>
<dbReference type="Gene3D" id="3.20.20.100">
    <property type="entry name" value="NADP-dependent oxidoreductase domain"/>
    <property type="match status" value="1"/>
</dbReference>
<dbReference type="CDD" id="cd19082">
    <property type="entry name" value="AKR_AKR10A1_2"/>
    <property type="match status" value="1"/>
</dbReference>
<dbReference type="InterPro" id="IPR050984">
    <property type="entry name" value="Gfo/Idh/MocA_domain"/>
</dbReference>
<dbReference type="Pfam" id="PF22725">
    <property type="entry name" value="GFO_IDH_MocA_C3"/>
    <property type="match status" value="1"/>
</dbReference>
<keyword evidence="2" id="KW-0560">Oxidoreductase</keyword>
<proteinExistence type="inferred from homology"/>
<gene>
    <name evidence="6" type="ORF">JO391_17315</name>
</gene>